<comment type="caution">
    <text evidence="2">The sequence shown here is derived from an EMBL/GenBank/DDBJ whole genome shotgun (WGS) entry which is preliminary data.</text>
</comment>
<gene>
    <name evidence="2" type="ORF">T4D_14092</name>
</gene>
<keyword evidence="1" id="KW-0175">Coiled coil</keyword>
<evidence type="ECO:0000313" key="2">
    <source>
        <dbReference type="EMBL" id="KRY91151.1"/>
    </source>
</evidence>
<dbReference type="Proteomes" id="UP000054995">
    <property type="component" value="Unassembled WGS sequence"/>
</dbReference>
<evidence type="ECO:0000313" key="3">
    <source>
        <dbReference type="Proteomes" id="UP000054995"/>
    </source>
</evidence>
<protein>
    <submittedName>
        <fullName evidence="2">Uncharacterized protein</fullName>
    </submittedName>
</protein>
<proteinExistence type="predicted"/>
<feature type="coiled-coil region" evidence="1">
    <location>
        <begin position="13"/>
        <end position="40"/>
    </location>
</feature>
<reference evidence="2 3" key="1">
    <citation type="submission" date="2015-01" db="EMBL/GenBank/DDBJ databases">
        <title>Evolution of Trichinella species and genotypes.</title>
        <authorList>
            <person name="Korhonen P.K."/>
            <person name="Edoardo P."/>
            <person name="Giuseppe L.R."/>
            <person name="Gasser R.B."/>
        </authorList>
    </citation>
    <scope>NUCLEOTIDE SEQUENCE [LARGE SCALE GENOMIC DNA]</scope>
    <source>
        <strain evidence="2">ISS470</strain>
    </source>
</reference>
<dbReference type="OrthoDB" id="10381595at2759"/>
<keyword evidence="3" id="KW-1185">Reference proteome</keyword>
<organism evidence="2 3">
    <name type="scientific">Trichinella pseudospiralis</name>
    <name type="common">Parasitic roundworm</name>
    <dbReference type="NCBI Taxonomy" id="6337"/>
    <lineage>
        <taxon>Eukaryota</taxon>
        <taxon>Metazoa</taxon>
        <taxon>Ecdysozoa</taxon>
        <taxon>Nematoda</taxon>
        <taxon>Enoplea</taxon>
        <taxon>Dorylaimia</taxon>
        <taxon>Trichinellida</taxon>
        <taxon>Trichinellidae</taxon>
        <taxon>Trichinella</taxon>
    </lineage>
</organism>
<dbReference type="EMBL" id="JYDT01000015">
    <property type="protein sequence ID" value="KRY91151.1"/>
    <property type="molecule type" value="Genomic_DNA"/>
</dbReference>
<sequence length="60" mass="6851">MKTFNVLQERRTVNSSLQTLKQATIELTNAEKNNNSAMMRCNMLKCWGKISQSINTGHVH</sequence>
<name>A0A0V1FZ27_TRIPS</name>
<evidence type="ECO:0000256" key="1">
    <source>
        <dbReference type="SAM" id="Coils"/>
    </source>
</evidence>
<dbReference type="AlphaFoldDB" id="A0A0V1FZ27"/>
<accession>A0A0V1FZ27</accession>